<dbReference type="Pfam" id="PF13489">
    <property type="entry name" value="Methyltransf_23"/>
    <property type="match status" value="1"/>
</dbReference>
<sequence>MDNRLIRHPFGFLTVANKPTLKELKDYYANKYYQQALGSYEREYSAEEKAYFRNKIAQRHSVLKRISPRSRSMLDVGCGEGFSLSYFREQGWFVKGFDFSRDGVESQNPSCRDALVVGDVFELLEEEISSGSKYDVVWLQNVLEHVLDPIALLISLKALLAPGGAAVITVPNDFSSVQREALARGYIEQEFWVALPDHLSYFDHVSLPATAKGTGWDCVELLGDFPIDWFLFHGGSNYVRDRALGKAAHHARVQLENLIHNQPMDFVVEFWAIAGRLGIGRDITAFLKA</sequence>
<dbReference type="GO" id="GO:0032259">
    <property type="term" value="P:methylation"/>
    <property type="evidence" value="ECO:0007669"/>
    <property type="project" value="UniProtKB-KW"/>
</dbReference>
<dbReference type="AlphaFoldDB" id="A0AB39EQ29"/>
<dbReference type="CDD" id="cd02440">
    <property type="entry name" value="AdoMet_MTases"/>
    <property type="match status" value="1"/>
</dbReference>
<organism evidence="1">
    <name type="scientific">Castellaniella ginsengisoli</name>
    <dbReference type="NCBI Taxonomy" id="546114"/>
    <lineage>
        <taxon>Bacteria</taxon>
        <taxon>Pseudomonadati</taxon>
        <taxon>Pseudomonadota</taxon>
        <taxon>Betaproteobacteria</taxon>
        <taxon>Burkholderiales</taxon>
        <taxon>Alcaligenaceae</taxon>
        <taxon>Castellaniella</taxon>
    </lineage>
</organism>
<protein>
    <submittedName>
        <fullName evidence="1">Class I SAM-dependent methyltransferase</fullName>
        <ecNumber evidence="1">2.1.1.-</ecNumber>
    </submittedName>
</protein>
<dbReference type="EC" id="2.1.1.-" evidence="1"/>
<dbReference type="RefSeq" id="WP_368655544.1">
    <property type="nucleotide sequence ID" value="NZ_CP158262.1"/>
</dbReference>
<dbReference type="Gene3D" id="3.40.50.150">
    <property type="entry name" value="Vaccinia Virus protein VP39"/>
    <property type="match status" value="1"/>
</dbReference>
<dbReference type="SUPFAM" id="SSF53335">
    <property type="entry name" value="S-adenosyl-L-methionine-dependent methyltransferases"/>
    <property type="match status" value="1"/>
</dbReference>
<dbReference type="GO" id="GO:0008168">
    <property type="term" value="F:methyltransferase activity"/>
    <property type="evidence" value="ECO:0007669"/>
    <property type="project" value="UniProtKB-KW"/>
</dbReference>
<accession>A0AB39EQ29</accession>
<dbReference type="EMBL" id="CP158262">
    <property type="protein sequence ID" value="XDJ69367.1"/>
    <property type="molecule type" value="Genomic_DNA"/>
</dbReference>
<name>A0AB39EQ29_9BURK</name>
<evidence type="ECO:0000313" key="1">
    <source>
        <dbReference type="EMBL" id="XDJ69367.1"/>
    </source>
</evidence>
<keyword evidence="1" id="KW-0808">Transferase</keyword>
<keyword evidence="1" id="KW-0489">Methyltransferase</keyword>
<dbReference type="PANTHER" id="PTHR43861:SF6">
    <property type="entry name" value="METHYLTRANSFERASE TYPE 11"/>
    <property type="match status" value="1"/>
</dbReference>
<dbReference type="InterPro" id="IPR029063">
    <property type="entry name" value="SAM-dependent_MTases_sf"/>
</dbReference>
<reference evidence="1" key="1">
    <citation type="submission" date="2024-05" db="EMBL/GenBank/DDBJ databases">
        <authorList>
            <person name="Luo Y.-C."/>
            <person name="Nicholds J."/>
            <person name="Mortimer T."/>
            <person name="Maboni G."/>
        </authorList>
    </citation>
    <scope>NUCLEOTIDE SEQUENCE</scope>
    <source>
        <strain evidence="1">144863</strain>
    </source>
</reference>
<dbReference type="PANTHER" id="PTHR43861">
    <property type="entry name" value="TRANS-ACONITATE 2-METHYLTRANSFERASE-RELATED"/>
    <property type="match status" value="1"/>
</dbReference>
<gene>
    <name evidence="1" type="ORF">ABRY94_00785</name>
</gene>
<proteinExistence type="predicted"/>